<protein>
    <submittedName>
        <fullName evidence="1">Uncharacterized protein</fullName>
    </submittedName>
</protein>
<proteinExistence type="predicted"/>
<keyword evidence="2" id="KW-1185">Reference proteome</keyword>
<organism evidence="1 2">
    <name type="scientific">Recurvomyces mirabilis</name>
    <dbReference type="NCBI Taxonomy" id="574656"/>
    <lineage>
        <taxon>Eukaryota</taxon>
        <taxon>Fungi</taxon>
        <taxon>Dikarya</taxon>
        <taxon>Ascomycota</taxon>
        <taxon>Pezizomycotina</taxon>
        <taxon>Dothideomycetes</taxon>
        <taxon>Dothideomycetidae</taxon>
        <taxon>Mycosphaerellales</taxon>
        <taxon>Teratosphaeriaceae</taxon>
        <taxon>Recurvomyces</taxon>
    </lineage>
</organism>
<comment type="caution">
    <text evidence="1">The sequence shown here is derived from an EMBL/GenBank/DDBJ whole genome shotgun (WGS) entry which is preliminary data.</text>
</comment>
<accession>A0AAE1C2D9</accession>
<evidence type="ECO:0000313" key="2">
    <source>
        <dbReference type="Proteomes" id="UP001274830"/>
    </source>
</evidence>
<dbReference type="AlphaFoldDB" id="A0AAE1C2D9"/>
<name>A0AAE1C2D9_9PEZI</name>
<dbReference type="Proteomes" id="UP001274830">
    <property type="component" value="Unassembled WGS sequence"/>
</dbReference>
<gene>
    <name evidence="1" type="ORF">LTR78_004587</name>
</gene>
<reference evidence="1" key="1">
    <citation type="submission" date="2023-07" db="EMBL/GenBank/DDBJ databases">
        <title>Black Yeasts Isolated from many extreme environments.</title>
        <authorList>
            <person name="Coleine C."/>
            <person name="Stajich J.E."/>
            <person name="Selbmann L."/>
        </authorList>
    </citation>
    <scope>NUCLEOTIDE SEQUENCE</scope>
    <source>
        <strain evidence="1">CCFEE 5485</strain>
    </source>
</reference>
<evidence type="ECO:0000313" key="1">
    <source>
        <dbReference type="EMBL" id="KAK3675504.1"/>
    </source>
</evidence>
<sequence>MRVLPPSVESLHLAFPPPSPETTGLPGSGLLRCNLALGSNLGVLPLALGAIFRFAPARKLRLELGAYGTLSWGCYCYYHRHRVDQACVTFLELQTIHVPEQKYLDRLDRFDNDDTFLETDLKSKGVTAPDMPFIPALRIIKVATQTAEDPSDRGKIGNDRFSWVNESHEPHLTEISRYGEGLIPYPNTNYTWRGTVEQLHTHVTRLRAKRQKLAREAELLWQWLAKREADMYSIPMQPMGEGDERLAARRYIEVLGNTHQKVWNRISQCDWMIADAQKRVTQLQASDGLANDNDAPPTSTAPKAENVRAELSLPLLRDQPKYNEQWQQQCQAEKEAFEKLQKGMAKKTEQMTGFWQALVSPKEQDNDMVRGLVAKTLKQKEKTLDAAMFDVAIMRKIIQDAE</sequence>
<dbReference type="EMBL" id="JAUTXT010000014">
    <property type="protein sequence ID" value="KAK3675504.1"/>
    <property type="molecule type" value="Genomic_DNA"/>
</dbReference>